<keyword evidence="1" id="KW-0808">Transferase</keyword>
<accession>A0A5D4SQ14</accession>
<dbReference type="RefSeq" id="WP_009794515.1">
    <property type="nucleotide sequence ID" value="NZ_JAHXNN010000008.1"/>
</dbReference>
<gene>
    <name evidence="1" type="ORF">FZD47_12085</name>
</gene>
<reference evidence="1 2" key="1">
    <citation type="submission" date="2019-08" db="EMBL/GenBank/DDBJ databases">
        <title>Bacillus genomes from the desert of Cuatro Cienegas, Coahuila.</title>
        <authorList>
            <person name="Olmedo-Alvarez G."/>
        </authorList>
    </citation>
    <scope>NUCLEOTIDE SEQUENCE [LARGE SCALE GENOMIC DNA]</scope>
    <source>
        <strain evidence="1 2">CH37_1T</strain>
    </source>
</reference>
<name>A0A5D4SQ14_9BACI</name>
<dbReference type="AlphaFoldDB" id="A0A5D4SQ14"/>
<protein>
    <submittedName>
        <fullName evidence="1">GNAT family N-acetyltransferase</fullName>
    </submittedName>
</protein>
<proteinExistence type="predicted"/>
<dbReference type="EMBL" id="VTES01000003">
    <property type="protein sequence ID" value="TYS64212.1"/>
    <property type="molecule type" value="Genomic_DNA"/>
</dbReference>
<evidence type="ECO:0000313" key="1">
    <source>
        <dbReference type="EMBL" id="TYS64212.1"/>
    </source>
</evidence>
<comment type="caution">
    <text evidence="1">The sequence shown here is derived from an EMBL/GenBank/DDBJ whole genome shotgun (WGS) entry which is preliminary data.</text>
</comment>
<organism evidence="1 2">
    <name type="scientific">Bacillus infantis</name>
    <dbReference type="NCBI Taxonomy" id="324767"/>
    <lineage>
        <taxon>Bacteria</taxon>
        <taxon>Bacillati</taxon>
        <taxon>Bacillota</taxon>
        <taxon>Bacilli</taxon>
        <taxon>Bacillales</taxon>
        <taxon>Bacillaceae</taxon>
        <taxon>Bacillus</taxon>
    </lineage>
</organism>
<dbReference type="InterPro" id="IPR016181">
    <property type="entry name" value="Acyl_CoA_acyltransferase"/>
</dbReference>
<dbReference type="CDD" id="cd04301">
    <property type="entry name" value="NAT_SF"/>
    <property type="match status" value="1"/>
</dbReference>
<dbReference type="SUPFAM" id="SSF55729">
    <property type="entry name" value="Acyl-CoA N-acyltransferases (Nat)"/>
    <property type="match status" value="1"/>
</dbReference>
<evidence type="ECO:0000313" key="2">
    <source>
        <dbReference type="Proteomes" id="UP000323732"/>
    </source>
</evidence>
<sequence>MDEVFKSLKKAGIHYIKNDQEFILEMFEDNINNPHEADTAIMKLITNLTAFKERRILFECPRTLLDQLMFTKRKMVMTGERVIYTREFTEPINQPAAGYEVWSIEHEESIAFLSEVMGRSFNDTRRFLTGMQTELPSQVNNMYTVLMIADEPAGVVFPHLEPDSDRQGRLFWIGMHPKFSGNGLGQRLHLLGLYRLRNEFKANSYLGATKIDNTPMRKIMIANGCTQNKNTVLSLEYNL</sequence>
<dbReference type="Proteomes" id="UP000323732">
    <property type="component" value="Unassembled WGS sequence"/>
</dbReference>
<dbReference type="Gene3D" id="3.40.630.30">
    <property type="match status" value="1"/>
</dbReference>
<dbReference type="GO" id="GO:0016740">
    <property type="term" value="F:transferase activity"/>
    <property type="evidence" value="ECO:0007669"/>
    <property type="project" value="UniProtKB-KW"/>
</dbReference>